<dbReference type="Proteomes" id="UP000275331">
    <property type="component" value="Unassembled WGS sequence"/>
</dbReference>
<feature type="chain" id="PRO_5018697308" evidence="2">
    <location>
        <begin position="26"/>
        <end position="181"/>
    </location>
</feature>
<evidence type="ECO:0000256" key="2">
    <source>
        <dbReference type="SAM" id="SignalP"/>
    </source>
</evidence>
<name>A0A3R9GTN3_9ENTR</name>
<feature type="signal peptide" evidence="2">
    <location>
        <begin position="1"/>
        <end position="25"/>
    </location>
</feature>
<gene>
    <name evidence="3" type="ORF">EGT71_08255</name>
</gene>
<comment type="caution">
    <text evidence="3">The sequence shown here is derived from an EMBL/GenBank/DDBJ whole genome shotgun (WGS) entry which is preliminary data.</text>
</comment>
<dbReference type="EMBL" id="RHXB01000004">
    <property type="protein sequence ID" value="RSE27296.1"/>
    <property type="molecule type" value="Genomic_DNA"/>
</dbReference>
<accession>A0A3R9GTN3</accession>
<evidence type="ECO:0000313" key="4">
    <source>
        <dbReference type="Proteomes" id="UP000275331"/>
    </source>
</evidence>
<protein>
    <submittedName>
        <fullName evidence="3">Uncharacterized protein</fullName>
    </submittedName>
</protein>
<sequence>MNKCFSKKKTLIAVVISLAAFNASAAWTVNGTFCQTNSEDGRVIVRVKPSTVGLIEMKPQCNGRGAFGLTGSNFGVNDTVYPSSVMCNAQTQFYTVQTTMATKDIRSIIKSFSKSDSVSVNTFGGAFSVNTADFSKVCASIIGQQVAENDPQETLKRDMKRMGYEQGPDGQWHKRSLTATQ</sequence>
<dbReference type="RefSeq" id="WP_125293060.1">
    <property type="nucleotide sequence ID" value="NZ_RHWZ01000004.1"/>
</dbReference>
<proteinExistence type="predicted"/>
<dbReference type="AlphaFoldDB" id="A0A3R9GTN3"/>
<evidence type="ECO:0000256" key="1">
    <source>
        <dbReference type="SAM" id="MobiDB-lite"/>
    </source>
</evidence>
<feature type="region of interest" description="Disordered" evidence="1">
    <location>
        <begin position="160"/>
        <end position="181"/>
    </location>
</feature>
<dbReference type="OrthoDB" id="6629500at2"/>
<evidence type="ECO:0000313" key="3">
    <source>
        <dbReference type="EMBL" id="RSE27296.1"/>
    </source>
</evidence>
<organism evidence="3 4">
    <name type="scientific">Atlantibacter subterraneus</name>
    <dbReference type="NCBI Taxonomy" id="255519"/>
    <lineage>
        <taxon>Bacteria</taxon>
        <taxon>Pseudomonadati</taxon>
        <taxon>Pseudomonadota</taxon>
        <taxon>Gammaproteobacteria</taxon>
        <taxon>Enterobacterales</taxon>
        <taxon>Enterobacteriaceae</taxon>
        <taxon>Atlantibacter</taxon>
    </lineage>
</organism>
<keyword evidence="2" id="KW-0732">Signal</keyword>
<reference evidence="3 4" key="1">
    <citation type="submission" date="2018-10" db="EMBL/GenBank/DDBJ databases">
        <title>Transmission dynamics of multidrug resistant bacteria on intensive care unit surfaces.</title>
        <authorList>
            <person name="D'Souza A.W."/>
            <person name="Potter R.F."/>
            <person name="Wallace M."/>
            <person name="Shupe A."/>
            <person name="Patel S."/>
            <person name="Sun S."/>
            <person name="Gul D."/>
            <person name="Kwon J.H."/>
            <person name="Andleeb S."/>
            <person name="Burnham C.-A.D."/>
            <person name="Dantas G."/>
        </authorList>
    </citation>
    <scope>NUCLEOTIDE SEQUENCE [LARGE SCALE GENOMIC DNA]</scope>
    <source>
        <strain evidence="3 4">AS_373</strain>
    </source>
</reference>